<sequence>MNKRLKKILMLVFAVTLLLPQFGIAQKASAATESGSNVIYDMQQDSQLVGSAVEYTDALQNSGVKFNVVDNNGAKAIEIFGRTGNYNGVDIKTSLLNAAVGTSFHIQVQGRIPSDAIVPNDSQMILGESNGKYSWLNNVAVQAGDSFTLEYTIDAAQVDTYVAAGTNLRVQSNTVIDKFIVDSIIITTSDASTIPTTPTDPTDTTPVSDEVVVAYDLQEDAGLVDIMTNGGTDYITRAGNPTLTPISNVDGTAALDISNRANSWDGIDVNAAKLGLTTGAEYSVELADIFLLALRFQATRTLY</sequence>
<evidence type="ECO:0000313" key="2">
    <source>
        <dbReference type="EMBL" id="PWV99507.1"/>
    </source>
</evidence>
<accession>A0A2V2YQZ7</accession>
<dbReference type="InterPro" id="IPR008979">
    <property type="entry name" value="Galactose-bd-like_sf"/>
</dbReference>
<gene>
    <name evidence="2" type="ORF">DFQ01_11484</name>
</gene>
<feature type="signal peptide" evidence="1">
    <location>
        <begin position="1"/>
        <end position="30"/>
    </location>
</feature>
<dbReference type="EMBL" id="QGTQ01000014">
    <property type="protein sequence ID" value="PWV99507.1"/>
    <property type="molecule type" value="Genomic_DNA"/>
</dbReference>
<organism evidence="2 3">
    <name type="scientific">Paenibacillus cellulosilyticus</name>
    <dbReference type="NCBI Taxonomy" id="375489"/>
    <lineage>
        <taxon>Bacteria</taxon>
        <taxon>Bacillati</taxon>
        <taxon>Bacillota</taxon>
        <taxon>Bacilli</taxon>
        <taxon>Bacillales</taxon>
        <taxon>Paenibacillaceae</taxon>
        <taxon>Paenibacillus</taxon>
    </lineage>
</organism>
<dbReference type="Gene3D" id="2.60.120.260">
    <property type="entry name" value="Galactose-binding domain-like"/>
    <property type="match status" value="1"/>
</dbReference>
<keyword evidence="1" id="KW-0732">Signal</keyword>
<name>A0A2V2YQZ7_9BACL</name>
<reference evidence="2 3" key="1">
    <citation type="submission" date="2018-05" db="EMBL/GenBank/DDBJ databases">
        <title>Genomic Encyclopedia of Type Strains, Phase III (KMG-III): the genomes of soil and plant-associated and newly described type strains.</title>
        <authorList>
            <person name="Whitman W."/>
        </authorList>
    </citation>
    <scope>NUCLEOTIDE SEQUENCE [LARGE SCALE GENOMIC DNA]</scope>
    <source>
        <strain evidence="2 3">CECT 5696</strain>
    </source>
</reference>
<keyword evidence="3" id="KW-1185">Reference proteome</keyword>
<protein>
    <submittedName>
        <fullName evidence="2">Uncharacterized protein</fullName>
    </submittedName>
</protein>
<dbReference type="RefSeq" id="WP_110045249.1">
    <property type="nucleotide sequence ID" value="NZ_CP054612.1"/>
</dbReference>
<dbReference type="SUPFAM" id="SSF49785">
    <property type="entry name" value="Galactose-binding domain-like"/>
    <property type="match status" value="1"/>
</dbReference>
<evidence type="ECO:0000256" key="1">
    <source>
        <dbReference type="SAM" id="SignalP"/>
    </source>
</evidence>
<evidence type="ECO:0000313" key="3">
    <source>
        <dbReference type="Proteomes" id="UP000246635"/>
    </source>
</evidence>
<comment type="caution">
    <text evidence="2">The sequence shown here is derived from an EMBL/GenBank/DDBJ whole genome shotgun (WGS) entry which is preliminary data.</text>
</comment>
<dbReference type="AlphaFoldDB" id="A0A2V2YQZ7"/>
<dbReference type="Proteomes" id="UP000246635">
    <property type="component" value="Unassembled WGS sequence"/>
</dbReference>
<feature type="chain" id="PRO_5016179920" evidence="1">
    <location>
        <begin position="31"/>
        <end position="303"/>
    </location>
</feature>
<proteinExistence type="predicted"/>